<keyword evidence="1" id="KW-1133">Transmembrane helix</keyword>
<feature type="transmembrane region" description="Helical" evidence="1">
    <location>
        <begin position="44"/>
        <end position="69"/>
    </location>
</feature>
<dbReference type="EMBL" id="PEYU01000065">
    <property type="protein sequence ID" value="PIS22261.1"/>
    <property type="molecule type" value="Genomic_DNA"/>
</dbReference>
<organism evidence="2 3">
    <name type="scientific">candidate division WWE3 bacterium CG08_land_8_20_14_0_20_41_10</name>
    <dbReference type="NCBI Taxonomy" id="1975085"/>
    <lineage>
        <taxon>Bacteria</taxon>
        <taxon>Katanobacteria</taxon>
    </lineage>
</organism>
<proteinExistence type="predicted"/>
<keyword evidence="1" id="KW-0812">Transmembrane</keyword>
<evidence type="ECO:0000313" key="3">
    <source>
        <dbReference type="Proteomes" id="UP000231252"/>
    </source>
</evidence>
<reference evidence="3" key="1">
    <citation type="submission" date="2017-09" db="EMBL/GenBank/DDBJ databases">
        <title>Depth-based differentiation of microbial function through sediment-hosted aquifers and enrichment of novel symbionts in the deep terrestrial subsurface.</title>
        <authorList>
            <person name="Probst A.J."/>
            <person name="Ladd B."/>
            <person name="Jarett J.K."/>
            <person name="Geller-Mcgrath D.E."/>
            <person name="Sieber C.M.K."/>
            <person name="Emerson J.B."/>
            <person name="Anantharaman K."/>
            <person name="Thomas B.C."/>
            <person name="Malmstrom R."/>
            <person name="Stieglmeier M."/>
            <person name="Klingl A."/>
            <person name="Woyke T."/>
            <person name="Ryan C.M."/>
            <person name="Banfield J.F."/>
        </authorList>
    </citation>
    <scope>NUCLEOTIDE SEQUENCE [LARGE SCALE GENOMIC DNA]</scope>
</reference>
<evidence type="ECO:0000313" key="2">
    <source>
        <dbReference type="EMBL" id="PIS22261.1"/>
    </source>
</evidence>
<protein>
    <submittedName>
        <fullName evidence="2">Uncharacterized protein</fullName>
    </submittedName>
</protein>
<sequence>MKKNVIPAVMLFGLIAVVAILLTLPGGGSLLRDIGVGIRWVSNLLLTILILVVFTVGPWLVGGLAWSLVNTVLERSGASWRWHWVFLVATAALLLLGWPYLIQGVVMTPADWTSRFFYRLANQNAGLMVFEVPPIWWGVYASAAGAVMYLIPVSVERNQEPRHMR</sequence>
<dbReference type="Proteomes" id="UP000231252">
    <property type="component" value="Unassembled WGS sequence"/>
</dbReference>
<evidence type="ECO:0000256" key="1">
    <source>
        <dbReference type="SAM" id="Phobius"/>
    </source>
</evidence>
<dbReference type="AlphaFoldDB" id="A0A2H0XBM9"/>
<keyword evidence="1" id="KW-0472">Membrane</keyword>
<accession>A0A2H0XBM9</accession>
<gene>
    <name evidence="2" type="ORF">COT50_02985</name>
</gene>
<feature type="transmembrane region" description="Helical" evidence="1">
    <location>
        <begin position="135"/>
        <end position="155"/>
    </location>
</feature>
<comment type="caution">
    <text evidence="2">The sequence shown here is derived from an EMBL/GenBank/DDBJ whole genome shotgun (WGS) entry which is preliminary data.</text>
</comment>
<name>A0A2H0XBM9_UNCKA</name>
<feature type="transmembrane region" description="Helical" evidence="1">
    <location>
        <begin position="81"/>
        <end position="102"/>
    </location>
</feature>
<feature type="transmembrane region" description="Helical" evidence="1">
    <location>
        <begin position="5"/>
        <end position="24"/>
    </location>
</feature>